<organism evidence="2 3">
    <name type="scientific">Natrarchaeobius halalkaliphilus</name>
    <dbReference type="NCBI Taxonomy" id="1679091"/>
    <lineage>
        <taxon>Archaea</taxon>
        <taxon>Methanobacteriati</taxon>
        <taxon>Methanobacteriota</taxon>
        <taxon>Stenosarchaea group</taxon>
        <taxon>Halobacteria</taxon>
        <taxon>Halobacteriales</taxon>
        <taxon>Natrialbaceae</taxon>
        <taxon>Natrarchaeobius</taxon>
    </lineage>
</organism>
<name>A0A3N6LIP0_9EURY</name>
<dbReference type="InterPro" id="IPR058358">
    <property type="entry name" value="DUF8045"/>
</dbReference>
<dbReference type="AlphaFoldDB" id="A0A3N6LIP0"/>
<gene>
    <name evidence="2" type="ORF">EA462_15900</name>
</gene>
<proteinExistence type="predicted"/>
<protein>
    <submittedName>
        <fullName evidence="2">Zinc ribbon domain-containing protein</fullName>
    </submittedName>
</protein>
<dbReference type="RefSeq" id="WP_124179516.1">
    <property type="nucleotide sequence ID" value="NZ_REFY01000006.1"/>
</dbReference>
<comment type="caution">
    <text evidence="2">The sequence shown here is derived from an EMBL/GenBank/DDBJ whole genome shotgun (WGS) entry which is preliminary data.</text>
</comment>
<dbReference type="Pfam" id="PF26193">
    <property type="entry name" value="DUF8045"/>
    <property type="match status" value="1"/>
</dbReference>
<evidence type="ECO:0000259" key="1">
    <source>
        <dbReference type="Pfam" id="PF26193"/>
    </source>
</evidence>
<keyword evidence="3" id="KW-1185">Reference proteome</keyword>
<dbReference type="OrthoDB" id="190808at2157"/>
<evidence type="ECO:0000313" key="3">
    <source>
        <dbReference type="Proteomes" id="UP000273828"/>
    </source>
</evidence>
<dbReference type="EMBL" id="REFY01000006">
    <property type="protein sequence ID" value="RQG87109.1"/>
    <property type="molecule type" value="Genomic_DNA"/>
</dbReference>
<sequence length="164" mass="18489">MKVRYYADAEIREMHNHAIRLLAQLHDDHDITVEIDRIDEQHDPITDFPGEVRRLSAEEVYERDLKRNRALNAVIEQTPSEAFKHYGKLDIAGNVAVVDEEGTVQWASTLPGYADGYGPGAEAQTAMDFLEDISTSPSNRICIECLHLLDGDENFCPNCGYDLP</sequence>
<dbReference type="Proteomes" id="UP000273828">
    <property type="component" value="Unassembled WGS sequence"/>
</dbReference>
<feature type="domain" description="DUF8045" evidence="1">
    <location>
        <begin position="3"/>
        <end position="134"/>
    </location>
</feature>
<reference evidence="2 3" key="1">
    <citation type="submission" date="2018-10" db="EMBL/GenBank/DDBJ databases">
        <title>Natrarchaeobius chitinivorans gen. nov., sp. nov., and Natrarchaeobius haloalkaliphilus sp. nov., alkaliphilic, chitin-utilizing haloarchaea from hypersaline alkaline lakes.</title>
        <authorList>
            <person name="Sorokin D.Y."/>
            <person name="Elcheninov A.G."/>
            <person name="Kostrikina N.A."/>
            <person name="Bale N.J."/>
            <person name="Sinninghe Damste J.S."/>
            <person name="Khijniak T.V."/>
            <person name="Kublanov I.V."/>
            <person name="Toshchakov S.V."/>
        </authorList>
    </citation>
    <scope>NUCLEOTIDE SEQUENCE [LARGE SCALE GENOMIC DNA]</scope>
    <source>
        <strain evidence="2 3">AArcht-Sl</strain>
    </source>
</reference>
<accession>A0A3N6LIP0</accession>
<evidence type="ECO:0000313" key="2">
    <source>
        <dbReference type="EMBL" id="RQG87109.1"/>
    </source>
</evidence>